<feature type="non-terminal residue" evidence="6">
    <location>
        <position position="1"/>
    </location>
</feature>
<keyword evidence="4" id="KW-0804">Transcription</keyword>
<dbReference type="InterPro" id="IPR013324">
    <property type="entry name" value="RNA_pol_sigma_r3/r4-like"/>
</dbReference>
<dbReference type="InterPro" id="IPR013325">
    <property type="entry name" value="RNA_pol_sigma_r2"/>
</dbReference>
<proteinExistence type="inferred from homology"/>
<keyword evidence="3" id="KW-0731">Sigma factor</keyword>
<dbReference type="SUPFAM" id="SSF88946">
    <property type="entry name" value="Sigma2 domain of RNA polymerase sigma factors"/>
    <property type="match status" value="1"/>
</dbReference>
<gene>
    <name evidence="6" type="ORF">CO162_00315</name>
</gene>
<protein>
    <recommendedName>
        <fullName evidence="5">RNA polymerase sigma factor 70 region 4 type 2 domain-containing protein</fullName>
    </recommendedName>
</protein>
<dbReference type="NCBIfam" id="TIGR02937">
    <property type="entry name" value="sigma70-ECF"/>
    <property type="match status" value="1"/>
</dbReference>
<evidence type="ECO:0000256" key="2">
    <source>
        <dbReference type="ARBA" id="ARBA00023015"/>
    </source>
</evidence>
<dbReference type="Pfam" id="PF08281">
    <property type="entry name" value="Sigma70_r4_2"/>
    <property type="match status" value="1"/>
</dbReference>
<evidence type="ECO:0000256" key="3">
    <source>
        <dbReference type="ARBA" id="ARBA00023082"/>
    </source>
</evidence>
<feature type="domain" description="RNA polymerase sigma factor 70 region 4 type 2" evidence="5">
    <location>
        <begin position="66"/>
        <end position="116"/>
    </location>
</feature>
<dbReference type="AlphaFoldDB" id="A0A2M7YHY1"/>
<dbReference type="GO" id="GO:0006352">
    <property type="term" value="P:DNA-templated transcription initiation"/>
    <property type="evidence" value="ECO:0007669"/>
    <property type="project" value="InterPro"/>
</dbReference>
<dbReference type="PANTHER" id="PTHR43133">
    <property type="entry name" value="RNA POLYMERASE ECF-TYPE SIGMA FACTO"/>
    <property type="match status" value="1"/>
</dbReference>
<comment type="similarity">
    <text evidence="1">Belongs to the sigma-70 factor family. ECF subfamily.</text>
</comment>
<name>A0A2M7YHY1_9BACT</name>
<dbReference type="PANTHER" id="PTHR43133:SF51">
    <property type="entry name" value="RNA POLYMERASE SIGMA FACTOR"/>
    <property type="match status" value="1"/>
</dbReference>
<dbReference type="CDD" id="cd06171">
    <property type="entry name" value="Sigma70_r4"/>
    <property type="match status" value="1"/>
</dbReference>
<sequence length="142" mass="15926">RAKFSTYIYRIAKNLSLNTLRKRKLRIISLNQPIPGKNGEIEREFADSSQISPAEVLAKKEAGARVKKALDSLPAPQKTAIILNRYNDLSYEEIGKVMNLSLPAVKSLLHRAKESLRKRLKGVNYTPPPHILPLKGGGKRWG</sequence>
<dbReference type="GO" id="GO:0016987">
    <property type="term" value="F:sigma factor activity"/>
    <property type="evidence" value="ECO:0007669"/>
    <property type="project" value="UniProtKB-KW"/>
</dbReference>
<evidence type="ECO:0000313" key="7">
    <source>
        <dbReference type="Proteomes" id="UP000229213"/>
    </source>
</evidence>
<evidence type="ECO:0000256" key="4">
    <source>
        <dbReference type="ARBA" id="ARBA00023163"/>
    </source>
</evidence>
<evidence type="ECO:0000259" key="5">
    <source>
        <dbReference type="Pfam" id="PF08281"/>
    </source>
</evidence>
<organism evidence="6 7">
    <name type="scientific">bacterium (Candidatus Ratteibacteria) CG_4_9_14_3_um_filter_41_21</name>
    <dbReference type="NCBI Taxonomy" id="2014289"/>
    <lineage>
        <taxon>Bacteria</taxon>
        <taxon>Candidatus Ratteibacteria</taxon>
    </lineage>
</organism>
<dbReference type="InterPro" id="IPR036388">
    <property type="entry name" value="WH-like_DNA-bd_sf"/>
</dbReference>
<reference evidence="7" key="1">
    <citation type="submission" date="2017-09" db="EMBL/GenBank/DDBJ databases">
        <title>Depth-based differentiation of microbial function through sediment-hosted aquifers and enrichment of novel symbionts in the deep terrestrial subsurface.</title>
        <authorList>
            <person name="Probst A.J."/>
            <person name="Ladd B."/>
            <person name="Jarett J.K."/>
            <person name="Geller-Mcgrath D.E."/>
            <person name="Sieber C.M.K."/>
            <person name="Emerson J.B."/>
            <person name="Anantharaman K."/>
            <person name="Thomas B.C."/>
            <person name="Malmstrom R."/>
            <person name="Stieglmeier M."/>
            <person name="Klingl A."/>
            <person name="Woyke T."/>
            <person name="Ryan C.M."/>
            <person name="Banfield J.F."/>
        </authorList>
    </citation>
    <scope>NUCLEOTIDE SEQUENCE [LARGE SCALE GENOMIC DNA]</scope>
</reference>
<dbReference type="InterPro" id="IPR014284">
    <property type="entry name" value="RNA_pol_sigma-70_dom"/>
</dbReference>
<keyword evidence="2" id="KW-0805">Transcription regulation</keyword>
<dbReference type="Gene3D" id="1.10.10.10">
    <property type="entry name" value="Winged helix-like DNA-binding domain superfamily/Winged helix DNA-binding domain"/>
    <property type="match status" value="1"/>
</dbReference>
<dbReference type="EMBL" id="PFWI01000012">
    <property type="protein sequence ID" value="PJA62578.1"/>
    <property type="molecule type" value="Genomic_DNA"/>
</dbReference>
<dbReference type="InterPro" id="IPR039425">
    <property type="entry name" value="RNA_pol_sigma-70-like"/>
</dbReference>
<dbReference type="InterPro" id="IPR013249">
    <property type="entry name" value="RNA_pol_sigma70_r4_t2"/>
</dbReference>
<evidence type="ECO:0000256" key="1">
    <source>
        <dbReference type="ARBA" id="ARBA00010641"/>
    </source>
</evidence>
<dbReference type="SUPFAM" id="SSF88659">
    <property type="entry name" value="Sigma3 and sigma4 domains of RNA polymerase sigma factors"/>
    <property type="match status" value="1"/>
</dbReference>
<dbReference type="Proteomes" id="UP000229213">
    <property type="component" value="Unassembled WGS sequence"/>
</dbReference>
<dbReference type="GO" id="GO:0003677">
    <property type="term" value="F:DNA binding"/>
    <property type="evidence" value="ECO:0007669"/>
    <property type="project" value="InterPro"/>
</dbReference>
<accession>A0A2M7YHY1</accession>
<evidence type="ECO:0000313" key="6">
    <source>
        <dbReference type="EMBL" id="PJA62578.1"/>
    </source>
</evidence>
<comment type="caution">
    <text evidence="6">The sequence shown here is derived from an EMBL/GenBank/DDBJ whole genome shotgun (WGS) entry which is preliminary data.</text>
</comment>